<evidence type="ECO:0000313" key="3">
    <source>
        <dbReference type="Proteomes" id="UP001066276"/>
    </source>
</evidence>
<dbReference type="EMBL" id="JANPWB010000007">
    <property type="protein sequence ID" value="KAJ1174004.1"/>
    <property type="molecule type" value="Genomic_DNA"/>
</dbReference>
<gene>
    <name evidence="2" type="ORF">NDU88_005828</name>
</gene>
<feature type="compositionally biased region" description="Basic residues" evidence="1">
    <location>
        <begin position="1"/>
        <end position="16"/>
    </location>
</feature>
<protein>
    <submittedName>
        <fullName evidence="2">Uncharacterized protein</fullName>
    </submittedName>
</protein>
<name>A0AAV7TBS4_PLEWA</name>
<feature type="compositionally biased region" description="Basic and acidic residues" evidence="1">
    <location>
        <begin position="41"/>
        <end position="50"/>
    </location>
</feature>
<evidence type="ECO:0000256" key="1">
    <source>
        <dbReference type="SAM" id="MobiDB-lite"/>
    </source>
</evidence>
<dbReference type="Proteomes" id="UP001066276">
    <property type="component" value="Chromosome 4_1"/>
</dbReference>
<dbReference type="AlphaFoldDB" id="A0AAV7TBS4"/>
<reference evidence="2" key="1">
    <citation type="journal article" date="2022" name="bioRxiv">
        <title>Sequencing and chromosome-scale assembly of the giantPleurodeles waltlgenome.</title>
        <authorList>
            <person name="Brown T."/>
            <person name="Elewa A."/>
            <person name="Iarovenko S."/>
            <person name="Subramanian E."/>
            <person name="Araus A.J."/>
            <person name="Petzold A."/>
            <person name="Susuki M."/>
            <person name="Suzuki K.-i.T."/>
            <person name="Hayashi T."/>
            <person name="Toyoda A."/>
            <person name="Oliveira C."/>
            <person name="Osipova E."/>
            <person name="Leigh N.D."/>
            <person name="Simon A."/>
            <person name="Yun M.H."/>
        </authorList>
    </citation>
    <scope>NUCLEOTIDE SEQUENCE</scope>
    <source>
        <strain evidence="2">20211129_DDA</strain>
        <tissue evidence="2">Liver</tissue>
    </source>
</reference>
<evidence type="ECO:0000313" key="2">
    <source>
        <dbReference type="EMBL" id="KAJ1174004.1"/>
    </source>
</evidence>
<feature type="region of interest" description="Disordered" evidence="1">
    <location>
        <begin position="1"/>
        <end position="66"/>
    </location>
</feature>
<proteinExistence type="predicted"/>
<organism evidence="2 3">
    <name type="scientific">Pleurodeles waltl</name>
    <name type="common">Iberian ribbed newt</name>
    <dbReference type="NCBI Taxonomy" id="8319"/>
    <lineage>
        <taxon>Eukaryota</taxon>
        <taxon>Metazoa</taxon>
        <taxon>Chordata</taxon>
        <taxon>Craniata</taxon>
        <taxon>Vertebrata</taxon>
        <taxon>Euteleostomi</taxon>
        <taxon>Amphibia</taxon>
        <taxon>Batrachia</taxon>
        <taxon>Caudata</taxon>
        <taxon>Salamandroidea</taxon>
        <taxon>Salamandridae</taxon>
        <taxon>Pleurodelinae</taxon>
        <taxon>Pleurodeles</taxon>
    </lineage>
</organism>
<feature type="compositionally biased region" description="Basic and acidic residues" evidence="1">
    <location>
        <begin position="17"/>
        <end position="31"/>
    </location>
</feature>
<comment type="caution">
    <text evidence="2">The sequence shown here is derived from an EMBL/GenBank/DDBJ whole genome shotgun (WGS) entry which is preliminary data.</text>
</comment>
<sequence>MCRKNTRRRETRRRKDAKSEEDVEKGEKDAGIEGGSVRGSGEAERVKETRPQAGEEQTPGGTETTRHVLGGTWLMQVRACILNPTTYFGRGKGKEGKEE</sequence>
<accession>A0AAV7TBS4</accession>
<feature type="compositionally biased region" description="Low complexity" evidence="1">
    <location>
        <begin position="54"/>
        <end position="63"/>
    </location>
</feature>
<keyword evidence="3" id="KW-1185">Reference proteome</keyword>